<dbReference type="Gene3D" id="3.40.50.1820">
    <property type="entry name" value="alpha/beta hydrolase"/>
    <property type="match status" value="1"/>
</dbReference>
<dbReference type="EMBL" id="LGTW01000001">
    <property type="protein sequence ID" value="KWX25950.1"/>
    <property type="molecule type" value="Genomic_DNA"/>
</dbReference>
<evidence type="ECO:0000313" key="3">
    <source>
        <dbReference type="Proteomes" id="UP000070612"/>
    </source>
</evidence>
<dbReference type="PATRIC" id="fig|59750.3.peg.274"/>
<sequence>MVLAKTIEVRDDLPRITAPTLVIKATLDRLATPAHSDELAAGIPGARLADLASGPPTNDELLQSHRRLQ</sequence>
<gene>
    <name evidence="2" type="ORF">AFM11_01340</name>
</gene>
<dbReference type="SUPFAM" id="SSF53474">
    <property type="entry name" value="alpha/beta-Hydrolases"/>
    <property type="match status" value="1"/>
</dbReference>
<dbReference type="Proteomes" id="UP000070612">
    <property type="component" value="Unassembled WGS sequence"/>
</dbReference>
<organism evidence="2 3">
    <name type="scientific">Mycolicibacterium wolinskyi</name>
    <dbReference type="NCBI Taxonomy" id="59750"/>
    <lineage>
        <taxon>Bacteria</taxon>
        <taxon>Bacillati</taxon>
        <taxon>Actinomycetota</taxon>
        <taxon>Actinomycetes</taxon>
        <taxon>Mycobacteriales</taxon>
        <taxon>Mycobacteriaceae</taxon>
        <taxon>Mycolicibacterium</taxon>
    </lineage>
</organism>
<evidence type="ECO:0000313" key="2">
    <source>
        <dbReference type="EMBL" id="KWX25950.1"/>
    </source>
</evidence>
<dbReference type="InterPro" id="IPR029058">
    <property type="entry name" value="AB_hydrolase_fold"/>
</dbReference>
<keyword evidence="3" id="KW-1185">Reference proteome</keyword>
<comment type="caution">
    <text evidence="2">The sequence shown here is derived from an EMBL/GenBank/DDBJ whole genome shotgun (WGS) entry which is preliminary data.</text>
</comment>
<proteinExistence type="predicted"/>
<feature type="region of interest" description="Disordered" evidence="1">
    <location>
        <begin position="48"/>
        <end position="69"/>
    </location>
</feature>
<accession>A0A132PUF2</accession>
<dbReference type="AlphaFoldDB" id="A0A132PUF2"/>
<evidence type="ECO:0000256" key="1">
    <source>
        <dbReference type="SAM" id="MobiDB-lite"/>
    </source>
</evidence>
<protein>
    <submittedName>
        <fullName evidence="2">Uncharacterized protein</fullName>
    </submittedName>
</protein>
<name>A0A132PUF2_9MYCO</name>
<reference evidence="2 3" key="1">
    <citation type="submission" date="2015-07" db="EMBL/GenBank/DDBJ databases">
        <title>A draft genome sequence of Mycobacterium wolinskyi.</title>
        <authorList>
            <person name="de Man T.J."/>
            <person name="Perry K.A."/>
            <person name="Coulliette A.D."/>
            <person name="Jensen B."/>
            <person name="Toney N.C."/>
            <person name="Limbago B.M."/>
            <person name="Noble-Wang J."/>
        </authorList>
    </citation>
    <scope>NUCLEOTIDE SEQUENCE [LARGE SCALE GENOMIC DNA]</scope>
    <source>
        <strain evidence="2 3">CDC_01</strain>
    </source>
</reference>